<sequence length="75" mass="8758">MYDPQFNELVSITSDDLLNMDNDAVLFVIGVLIDLSCDYNNRAGLQRAYEFIKELRLRELTSTQRAILDYFEANY</sequence>
<proteinExistence type="predicted"/>
<evidence type="ECO:0000313" key="2">
    <source>
        <dbReference type="Proteomes" id="UP000608420"/>
    </source>
</evidence>
<protein>
    <submittedName>
        <fullName evidence="1">Uncharacterized protein</fullName>
    </submittedName>
</protein>
<reference evidence="2" key="1">
    <citation type="journal article" date="2019" name="Int. J. Syst. Evol. Microbiol.">
        <title>The Global Catalogue of Microorganisms (GCM) 10K type strain sequencing project: providing services to taxonomists for standard genome sequencing and annotation.</title>
        <authorList>
            <consortium name="The Broad Institute Genomics Platform"/>
            <consortium name="The Broad Institute Genome Sequencing Center for Infectious Disease"/>
            <person name="Wu L."/>
            <person name="Ma J."/>
        </authorList>
    </citation>
    <scope>NUCLEOTIDE SEQUENCE [LARGE SCALE GENOMIC DNA]</scope>
    <source>
        <strain evidence="2">CGMCC 1.15420</strain>
    </source>
</reference>
<keyword evidence="2" id="KW-1185">Reference proteome</keyword>
<gene>
    <name evidence="1" type="ORF">GCM10010913_39890</name>
</gene>
<dbReference type="EMBL" id="BMIW01000037">
    <property type="protein sequence ID" value="GGG14124.1"/>
    <property type="molecule type" value="Genomic_DNA"/>
</dbReference>
<accession>A0ABQ1W4Q4</accession>
<organism evidence="1 2">
    <name type="scientific">Paenibacillus aceti</name>
    <dbReference type="NCBI Taxonomy" id="1820010"/>
    <lineage>
        <taxon>Bacteria</taxon>
        <taxon>Bacillati</taxon>
        <taxon>Bacillota</taxon>
        <taxon>Bacilli</taxon>
        <taxon>Bacillales</taxon>
        <taxon>Paenibacillaceae</taxon>
        <taxon>Paenibacillus</taxon>
    </lineage>
</organism>
<dbReference type="Proteomes" id="UP000608420">
    <property type="component" value="Unassembled WGS sequence"/>
</dbReference>
<evidence type="ECO:0000313" key="1">
    <source>
        <dbReference type="EMBL" id="GGG14124.1"/>
    </source>
</evidence>
<dbReference type="RefSeq" id="WP_120464260.1">
    <property type="nucleotide sequence ID" value="NZ_BMIW01000037.1"/>
</dbReference>
<name>A0ABQ1W4Q4_9BACL</name>
<comment type="caution">
    <text evidence="1">The sequence shown here is derived from an EMBL/GenBank/DDBJ whole genome shotgun (WGS) entry which is preliminary data.</text>
</comment>